<dbReference type="PANTHER" id="PTHR45266">
    <property type="entry name" value="OXALOACETATE DECARBOXYLASE ALPHA CHAIN"/>
    <property type="match status" value="1"/>
</dbReference>
<name>A0A0L8VEA1_9BACT</name>
<proteinExistence type="predicted"/>
<sequence length="169" mass="18604">MPIEIKLGDRIASVKILNQNENLIEIMVDDKVYNVDLMHNDEGTFSIIENNRSHNISLVPSPKPKSYTAHTLYNTYDLEIIDAEARYIRNRGAGAIAQSEKQIAAPMPGKIVKVLVKEGESVTQGQTAVIIAAMKMESEYKVALDGVVKAVHVADGDTVESNQVLIEID</sequence>
<evidence type="ECO:0000313" key="4">
    <source>
        <dbReference type="Proteomes" id="UP000036958"/>
    </source>
</evidence>
<dbReference type="STRING" id="1409788.NC99_03720"/>
<dbReference type="InterPro" id="IPR050709">
    <property type="entry name" value="Biotin_Carboxyl_Carrier/Decarb"/>
</dbReference>
<dbReference type="OrthoDB" id="9812676at2"/>
<dbReference type="Gene3D" id="2.40.50.100">
    <property type="match status" value="1"/>
</dbReference>
<evidence type="ECO:0000256" key="1">
    <source>
        <dbReference type="ARBA" id="ARBA00023267"/>
    </source>
</evidence>
<dbReference type="Pfam" id="PF00364">
    <property type="entry name" value="Biotin_lipoyl"/>
    <property type="match status" value="1"/>
</dbReference>
<dbReference type="InterPro" id="IPR011053">
    <property type="entry name" value="Single_hybrid_motif"/>
</dbReference>
<dbReference type="CDD" id="cd06850">
    <property type="entry name" value="biotinyl_domain"/>
    <property type="match status" value="1"/>
</dbReference>
<dbReference type="AlphaFoldDB" id="A0A0L8VEA1"/>
<dbReference type="FunFam" id="2.40.50.100:FF:000003">
    <property type="entry name" value="Acetyl-CoA carboxylase biotin carboxyl carrier protein"/>
    <property type="match status" value="1"/>
</dbReference>
<dbReference type="EMBL" id="LGIA01000018">
    <property type="protein sequence ID" value="KOH46786.1"/>
    <property type="molecule type" value="Genomic_DNA"/>
</dbReference>
<dbReference type="SUPFAM" id="SSF51230">
    <property type="entry name" value="Single hybrid motif"/>
    <property type="match status" value="1"/>
</dbReference>
<comment type="caution">
    <text evidence="3">The sequence shown here is derived from an EMBL/GenBank/DDBJ whole genome shotgun (WGS) entry which is preliminary data.</text>
</comment>
<dbReference type="Proteomes" id="UP000036958">
    <property type="component" value="Unassembled WGS sequence"/>
</dbReference>
<evidence type="ECO:0000313" key="3">
    <source>
        <dbReference type="EMBL" id="KOH46786.1"/>
    </source>
</evidence>
<dbReference type="PANTHER" id="PTHR45266:SF3">
    <property type="entry name" value="OXALOACETATE DECARBOXYLASE ALPHA CHAIN"/>
    <property type="match status" value="1"/>
</dbReference>
<accession>A0A0L8VEA1</accession>
<dbReference type="InterPro" id="IPR000089">
    <property type="entry name" value="Biotin_lipoyl"/>
</dbReference>
<gene>
    <name evidence="3" type="ORF">NC99_03720</name>
</gene>
<organism evidence="3 4">
    <name type="scientific">Sunxiuqinia dokdonensis</name>
    <dbReference type="NCBI Taxonomy" id="1409788"/>
    <lineage>
        <taxon>Bacteria</taxon>
        <taxon>Pseudomonadati</taxon>
        <taxon>Bacteroidota</taxon>
        <taxon>Bacteroidia</taxon>
        <taxon>Marinilabiliales</taxon>
        <taxon>Prolixibacteraceae</taxon>
        <taxon>Sunxiuqinia</taxon>
    </lineage>
</organism>
<reference evidence="4" key="1">
    <citation type="submission" date="2015-07" db="EMBL/GenBank/DDBJ databases">
        <title>Genome sequencing of Sunxiuqinia dokdonensis strain SK.</title>
        <authorList>
            <person name="Ahn S."/>
            <person name="Kim B.-C."/>
        </authorList>
    </citation>
    <scope>NUCLEOTIDE SEQUENCE [LARGE SCALE GENOMIC DNA]</scope>
    <source>
        <strain evidence="4">SK</strain>
    </source>
</reference>
<feature type="domain" description="Lipoyl-binding" evidence="2">
    <location>
        <begin position="93"/>
        <end position="169"/>
    </location>
</feature>
<protein>
    <recommendedName>
        <fullName evidence="2">Lipoyl-binding domain-containing protein</fullName>
    </recommendedName>
</protein>
<dbReference type="PROSITE" id="PS50968">
    <property type="entry name" value="BIOTINYL_LIPOYL"/>
    <property type="match status" value="1"/>
</dbReference>
<keyword evidence="4" id="KW-1185">Reference proteome</keyword>
<evidence type="ECO:0000259" key="2">
    <source>
        <dbReference type="PROSITE" id="PS50968"/>
    </source>
</evidence>
<keyword evidence="1" id="KW-0092">Biotin</keyword>
<dbReference type="RefSeq" id="WP_082326250.1">
    <property type="nucleotide sequence ID" value="NZ_LGIA01000018.1"/>
</dbReference>